<keyword evidence="3" id="KW-0687">Ribonucleoprotein</keyword>
<dbReference type="EMBL" id="AUZZ01004815">
    <property type="protein sequence ID" value="EQD51874.1"/>
    <property type="molecule type" value="Genomic_DNA"/>
</dbReference>
<proteinExistence type="inferred from homology"/>
<dbReference type="InterPro" id="IPR001854">
    <property type="entry name" value="Ribosomal_uL29"/>
</dbReference>
<dbReference type="HAMAP" id="MF_00374">
    <property type="entry name" value="Ribosomal_uL29"/>
    <property type="match status" value="1"/>
</dbReference>
<protein>
    <submittedName>
        <fullName evidence="4">50S ribosomal protein L29P</fullName>
    </submittedName>
</protein>
<evidence type="ECO:0000256" key="3">
    <source>
        <dbReference type="ARBA" id="ARBA00023274"/>
    </source>
</evidence>
<dbReference type="GO" id="GO:1990904">
    <property type="term" value="C:ribonucleoprotein complex"/>
    <property type="evidence" value="ECO:0007669"/>
    <property type="project" value="UniProtKB-KW"/>
</dbReference>
<reference evidence="4" key="2">
    <citation type="journal article" date="2014" name="ISME J.">
        <title>Microbial stratification in low pH oxic and suboxic macroscopic growths along an acid mine drainage.</title>
        <authorList>
            <person name="Mendez-Garcia C."/>
            <person name="Mesa V."/>
            <person name="Sprenger R.R."/>
            <person name="Richter M."/>
            <person name="Diez M.S."/>
            <person name="Solano J."/>
            <person name="Bargiela R."/>
            <person name="Golyshina O.V."/>
            <person name="Manteca A."/>
            <person name="Ramos J.L."/>
            <person name="Gallego J.R."/>
            <person name="Llorente I."/>
            <person name="Martins Dos Santos V.A."/>
            <person name="Jensen O.N."/>
            <person name="Pelaez A.I."/>
            <person name="Sanchez J."/>
            <person name="Ferrer M."/>
        </authorList>
    </citation>
    <scope>NUCLEOTIDE SEQUENCE</scope>
</reference>
<dbReference type="GO" id="GO:0006412">
    <property type="term" value="P:translation"/>
    <property type="evidence" value="ECO:0007669"/>
    <property type="project" value="InterPro"/>
</dbReference>
<dbReference type="SUPFAM" id="SSF46561">
    <property type="entry name" value="Ribosomal protein L29 (L29p)"/>
    <property type="match status" value="1"/>
</dbReference>
<evidence type="ECO:0000256" key="1">
    <source>
        <dbReference type="ARBA" id="ARBA00009254"/>
    </source>
</evidence>
<name>T1BFN3_9ZZZZ</name>
<dbReference type="GO" id="GO:0003735">
    <property type="term" value="F:structural constituent of ribosome"/>
    <property type="evidence" value="ECO:0007669"/>
    <property type="project" value="InterPro"/>
</dbReference>
<accession>T1BFN3</accession>
<comment type="similarity">
    <text evidence="1">Belongs to the universal ribosomal protein uL29 family.</text>
</comment>
<gene>
    <name evidence="4" type="ORF">B2A_06769</name>
</gene>
<dbReference type="InterPro" id="IPR036049">
    <property type="entry name" value="Ribosomal_uL29_sf"/>
</dbReference>
<dbReference type="Pfam" id="PF00831">
    <property type="entry name" value="Ribosomal_L29"/>
    <property type="match status" value="1"/>
</dbReference>
<dbReference type="NCBIfam" id="TIGR00012">
    <property type="entry name" value="L29"/>
    <property type="match status" value="1"/>
</dbReference>
<evidence type="ECO:0000256" key="2">
    <source>
        <dbReference type="ARBA" id="ARBA00022980"/>
    </source>
</evidence>
<evidence type="ECO:0000313" key="4">
    <source>
        <dbReference type="EMBL" id="EQD51874.1"/>
    </source>
</evidence>
<comment type="caution">
    <text evidence="4">The sequence shown here is derived from an EMBL/GenBank/DDBJ whole genome shotgun (WGS) entry which is preliminary data.</text>
</comment>
<dbReference type="AlphaFoldDB" id="T1BFN3"/>
<dbReference type="Gene3D" id="1.10.287.310">
    <property type="match status" value="1"/>
</dbReference>
<organism evidence="4">
    <name type="scientific">mine drainage metagenome</name>
    <dbReference type="NCBI Taxonomy" id="410659"/>
    <lineage>
        <taxon>unclassified sequences</taxon>
        <taxon>metagenomes</taxon>
        <taxon>ecological metagenomes</taxon>
    </lineage>
</organism>
<sequence length="68" mass="7821">MSELRAKSLISMNKEEREEKMKELQESLLKQRASVAMGGAPLNPGLIKSLRRQIARIEFVNHLEETKK</sequence>
<dbReference type="GO" id="GO:0005840">
    <property type="term" value="C:ribosome"/>
    <property type="evidence" value="ECO:0007669"/>
    <property type="project" value="UniProtKB-KW"/>
</dbReference>
<keyword evidence="2 4" id="KW-0689">Ribosomal protein</keyword>
<dbReference type="PROSITE" id="PS00579">
    <property type="entry name" value="RIBOSOMAL_L29"/>
    <property type="match status" value="1"/>
</dbReference>
<dbReference type="InterPro" id="IPR018254">
    <property type="entry name" value="Ribosomal_uL29_CS"/>
</dbReference>
<reference evidence="4" key="1">
    <citation type="submission" date="2013-08" db="EMBL/GenBank/DDBJ databases">
        <authorList>
            <person name="Mendez C."/>
            <person name="Richter M."/>
            <person name="Ferrer M."/>
            <person name="Sanchez J."/>
        </authorList>
    </citation>
    <scope>NUCLEOTIDE SEQUENCE</scope>
</reference>